<dbReference type="EMBL" id="SRLO01000114">
    <property type="protein sequence ID" value="TNN74433.1"/>
    <property type="molecule type" value="Genomic_DNA"/>
</dbReference>
<evidence type="ECO:0000313" key="2">
    <source>
        <dbReference type="EMBL" id="TNN74433.1"/>
    </source>
</evidence>
<sequence length="154" mass="16622">MSTDDLHPQELPEIDRLIEACEEDRAGAFPDNAARRNRSPVTSQRRDGRGPNRRPGALTISQLHFICDSRPVQEVVSSMVEDVELMVVNGLSGRGLEPITFEPPPTCERSRPNAPRSARASRCGSNGSSGDDRKPEHITCHGARTTGSGPPGGV</sequence>
<dbReference type="Proteomes" id="UP000314294">
    <property type="component" value="Unassembled WGS sequence"/>
</dbReference>
<reference evidence="2 3" key="1">
    <citation type="submission" date="2019-03" db="EMBL/GenBank/DDBJ databases">
        <title>First draft genome of Liparis tanakae, snailfish: a comprehensive survey of snailfish specific genes.</title>
        <authorList>
            <person name="Kim W."/>
            <person name="Song I."/>
            <person name="Jeong J.-H."/>
            <person name="Kim D."/>
            <person name="Kim S."/>
            <person name="Ryu S."/>
            <person name="Song J.Y."/>
            <person name="Lee S.K."/>
        </authorList>
    </citation>
    <scope>NUCLEOTIDE SEQUENCE [LARGE SCALE GENOMIC DNA]</scope>
    <source>
        <tissue evidence="2">Muscle</tissue>
    </source>
</reference>
<proteinExistence type="predicted"/>
<keyword evidence="3" id="KW-1185">Reference proteome</keyword>
<dbReference type="AlphaFoldDB" id="A0A4Z2IBF4"/>
<feature type="compositionally biased region" description="Basic and acidic residues" evidence="1">
    <location>
        <begin position="130"/>
        <end position="139"/>
    </location>
</feature>
<comment type="caution">
    <text evidence="2">The sequence shown here is derived from an EMBL/GenBank/DDBJ whole genome shotgun (WGS) entry which is preliminary data.</text>
</comment>
<evidence type="ECO:0000256" key="1">
    <source>
        <dbReference type="SAM" id="MobiDB-lite"/>
    </source>
</evidence>
<feature type="region of interest" description="Disordered" evidence="1">
    <location>
        <begin position="22"/>
        <end position="56"/>
    </location>
</feature>
<gene>
    <name evidence="2" type="ORF">EYF80_015392</name>
</gene>
<feature type="region of interest" description="Disordered" evidence="1">
    <location>
        <begin position="94"/>
        <end position="154"/>
    </location>
</feature>
<protein>
    <submittedName>
        <fullName evidence="2">Uncharacterized protein</fullName>
    </submittedName>
</protein>
<evidence type="ECO:0000313" key="3">
    <source>
        <dbReference type="Proteomes" id="UP000314294"/>
    </source>
</evidence>
<organism evidence="2 3">
    <name type="scientific">Liparis tanakae</name>
    <name type="common">Tanaka's snailfish</name>
    <dbReference type="NCBI Taxonomy" id="230148"/>
    <lineage>
        <taxon>Eukaryota</taxon>
        <taxon>Metazoa</taxon>
        <taxon>Chordata</taxon>
        <taxon>Craniata</taxon>
        <taxon>Vertebrata</taxon>
        <taxon>Euteleostomi</taxon>
        <taxon>Actinopterygii</taxon>
        <taxon>Neopterygii</taxon>
        <taxon>Teleostei</taxon>
        <taxon>Neoteleostei</taxon>
        <taxon>Acanthomorphata</taxon>
        <taxon>Eupercaria</taxon>
        <taxon>Perciformes</taxon>
        <taxon>Cottioidei</taxon>
        <taxon>Cottales</taxon>
        <taxon>Liparidae</taxon>
        <taxon>Liparis</taxon>
    </lineage>
</organism>
<accession>A0A4Z2IBF4</accession>
<feature type="compositionally biased region" description="Low complexity" evidence="1">
    <location>
        <begin position="112"/>
        <end position="122"/>
    </location>
</feature>
<name>A0A4Z2IBF4_9TELE</name>